<organism evidence="2 3">
    <name type="scientific">Thalassospira alkalitolerans</name>
    <dbReference type="NCBI Taxonomy" id="1293890"/>
    <lineage>
        <taxon>Bacteria</taxon>
        <taxon>Pseudomonadati</taxon>
        <taxon>Pseudomonadota</taxon>
        <taxon>Alphaproteobacteria</taxon>
        <taxon>Rhodospirillales</taxon>
        <taxon>Thalassospiraceae</taxon>
        <taxon>Thalassospira</taxon>
    </lineage>
</organism>
<keyword evidence="1" id="KW-0472">Membrane</keyword>
<sequence length="349" mass="40446">MDWSRFWRNVLATIIGLFMFIATAIYMVNPYGNLLFTPPFEKAVMATNQRFSYPSVARDPRFDSAVFGTSTSRLLDPKDLERRFGGDFANLAMNSSTAYEQYRLLDIYLRVHPLSRTVVVGLDISWCEAGDELHKYTFREFPEWMYDDTAWNDFPNMLTLKTLEIVGRKVGYLLGIRDTKYDADGYRNFLPSPSEYDLEKVRRGLYGAEGPRERSYSQEPQFLSVSEREDLNFPSHDLLKKTVEIIPDETKKVFFFAPYHFFSQPLPGTPSGEVWSECKRRINDIVSQGKNVWLVDLMIPSSLTQIDSNYWDPLHYTTNTATSVVNVLGDVVDESRQQPELYHLLYTSR</sequence>
<protein>
    <recommendedName>
        <fullName evidence="4">AlgX/AlgJ SGNH hydrolase-like domain-containing protein</fullName>
    </recommendedName>
</protein>
<dbReference type="RefSeq" id="WP_085619346.1">
    <property type="nucleotide sequence ID" value="NZ_JFKB01000008.1"/>
</dbReference>
<name>A0A1Y2LAG0_9PROT</name>
<evidence type="ECO:0000313" key="3">
    <source>
        <dbReference type="Proteomes" id="UP000193396"/>
    </source>
</evidence>
<dbReference type="OrthoDB" id="7280567at2"/>
<reference evidence="2 3" key="1">
    <citation type="submission" date="2014-03" db="EMBL/GenBank/DDBJ databases">
        <title>The draft genome sequence of Thalassospira alkalitolerans JCM 18968.</title>
        <authorList>
            <person name="Lai Q."/>
            <person name="Shao Z."/>
        </authorList>
    </citation>
    <scope>NUCLEOTIDE SEQUENCE [LARGE SCALE GENOMIC DNA]</scope>
    <source>
        <strain evidence="2 3">JCM 18968</strain>
    </source>
</reference>
<dbReference type="Proteomes" id="UP000193396">
    <property type="component" value="Unassembled WGS sequence"/>
</dbReference>
<evidence type="ECO:0000313" key="2">
    <source>
        <dbReference type="EMBL" id="OSQ47370.1"/>
    </source>
</evidence>
<proteinExistence type="predicted"/>
<keyword evidence="1" id="KW-1133">Transmembrane helix</keyword>
<keyword evidence="1" id="KW-0812">Transmembrane</keyword>
<accession>A0A1Y2LAG0</accession>
<dbReference type="EMBL" id="JFKB01000008">
    <property type="protein sequence ID" value="OSQ47370.1"/>
    <property type="molecule type" value="Genomic_DNA"/>
</dbReference>
<evidence type="ECO:0008006" key="4">
    <source>
        <dbReference type="Google" id="ProtNLM"/>
    </source>
</evidence>
<keyword evidence="3" id="KW-1185">Reference proteome</keyword>
<comment type="caution">
    <text evidence="2">The sequence shown here is derived from an EMBL/GenBank/DDBJ whole genome shotgun (WGS) entry which is preliminary data.</text>
</comment>
<evidence type="ECO:0000256" key="1">
    <source>
        <dbReference type="SAM" id="Phobius"/>
    </source>
</evidence>
<dbReference type="AlphaFoldDB" id="A0A1Y2LAG0"/>
<feature type="transmembrane region" description="Helical" evidence="1">
    <location>
        <begin position="6"/>
        <end position="28"/>
    </location>
</feature>
<gene>
    <name evidence="2" type="ORF">TALK_12475</name>
</gene>